<organism evidence="3 4">
    <name type="scientific">Azospirillum brasilense</name>
    <dbReference type="NCBI Taxonomy" id="192"/>
    <lineage>
        <taxon>Bacteria</taxon>
        <taxon>Pseudomonadati</taxon>
        <taxon>Pseudomonadota</taxon>
        <taxon>Alphaproteobacteria</taxon>
        <taxon>Rhodospirillales</taxon>
        <taxon>Azospirillaceae</taxon>
        <taxon>Azospirillum</taxon>
    </lineage>
</organism>
<dbReference type="InterPro" id="IPR043729">
    <property type="entry name" value="DUF5672"/>
</dbReference>
<protein>
    <submittedName>
        <fullName evidence="2">DUF5672 family protein</fullName>
    </submittedName>
    <submittedName>
        <fullName evidence="3">N-acetylglucosaminyltransferase</fullName>
    </submittedName>
</protein>
<sequence length="574" mass="65426">MVRIEDCTLVFADTANHALVEMAIRDSIAACRFSSVLLLSDRDPKISGVDFHRIAPINDIDDYSDTINVRLRRLVTTKHVLIAQWDGFIADPQAWTEEFRAFDYIGARWGWYDDGMTVGNGGFSLRSAALLDRLRDLPFEAGIPEDHIICRTERPALEKAGIRFAPEAVADRFAFERMPVPGPAFGFHGLFNFGKVLGDRALEERIEVMDGPLLDRRDYTDLMTSLALSGRKAPFASMVRKLVARRDETVLRSQITEWTSGVQRDYVLALADAVQTTAAPGSRWPAVATPQRRQPKIYDCFTFHNELDLLELRFRELYDTVDQFVIVEAKQTFTGAPKPLHFMEERDRFLPFLDKVKLIVAPDFPETDNPWVRERAQRNAIALGLDKVESDDIVIISDVDEILRARSVASLRDSPAMIAGFRVPLFYFKVNFMNVEGENFSVFPVAVRGLMARMTTPQQIRESRGTLDRYTPETRPAYVDILPHAGWHFSYIGDDAAIRHKIQSFSHQELNRDDILDGIDVPRFLAEGSDLFNRPGYRWQAVELNDYFPANLLGDRERWADFIAEEVGGRVTWK</sequence>
<dbReference type="GO" id="GO:0016020">
    <property type="term" value="C:membrane"/>
    <property type="evidence" value="ECO:0007669"/>
    <property type="project" value="InterPro"/>
</dbReference>
<dbReference type="PANTHER" id="PTHR12224">
    <property type="entry name" value="BETA-1,4-MANNOSYL-GLYCOPROTEIN BETA-1,4-N-ACETYLGLUCOSAMINYL-TRANSFERASE"/>
    <property type="match status" value="1"/>
</dbReference>
<dbReference type="Pfam" id="PF18922">
    <property type="entry name" value="DUF5672"/>
    <property type="match status" value="1"/>
</dbReference>
<name>A0A0P0FCJ0_AZOBR</name>
<keyword evidence="3" id="KW-0328">Glycosyltransferase</keyword>
<evidence type="ECO:0000313" key="4">
    <source>
        <dbReference type="Proteomes" id="UP000298774"/>
    </source>
</evidence>
<dbReference type="GO" id="GO:0003830">
    <property type="term" value="F:beta-1,4-mannosylglycoprotein 4-beta-N-acetylglucosaminyltransferase activity"/>
    <property type="evidence" value="ECO:0007669"/>
    <property type="project" value="InterPro"/>
</dbReference>
<dbReference type="GeneID" id="56449295"/>
<feature type="domain" description="DUF5672" evidence="1">
    <location>
        <begin position="72"/>
        <end position="179"/>
    </location>
</feature>
<geneLocation type="plasmid" evidence="3 4">
    <name>p1</name>
</geneLocation>
<dbReference type="Proteomes" id="UP000298774">
    <property type="component" value="Plasmid p1"/>
</dbReference>
<dbReference type="Proteomes" id="UP001277471">
    <property type="component" value="Unassembled WGS sequence"/>
</dbReference>
<reference evidence="2 5" key="2">
    <citation type="submission" date="2023-11" db="EMBL/GenBank/DDBJ databases">
        <title>MicrobeMod: A computational toolkit for identifying prokaryotic methylation and restriction-modification with nanopore sequencing.</title>
        <authorList>
            <person name="Crits-Christoph A."/>
            <person name="Kang S.C."/>
            <person name="Lee H."/>
            <person name="Ostrov N."/>
        </authorList>
    </citation>
    <scope>NUCLEOTIDE SEQUENCE [LARGE SCALE GENOMIC DNA]</scope>
    <source>
        <strain evidence="2 5">ATCC 29145</strain>
    </source>
</reference>
<dbReference type="AlphaFoldDB" id="A0A0P0FCJ0"/>
<dbReference type="Pfam" id="PF04724">
    <property type="entry name" value="Glyco_transf_17"/>
    <property type="match status" value="1"/>
</dbReference>
<dbReference type="EMBL" id="CP032340">
    <property type="protein sequence ID" value="QCO10601.1"/>
    <property type="molecule type" value="Genomic_DNA"/>
</dbReference>
<dbReference type="PANTHER" id="PTHR12224:SF0">
    <property type="entry name" value="BETA-1,4-MANNOSYL-GLYCOPROTEIN 4-BETA-N-ACETYLGLUCOSAMINYLTRANSFERASE"/>
    <property type="match status" value="1"/>
</dbReference>
<dbReference type="KEGG" id="abf:AMK58_21215"/>
<evidence type="ECO:0000313" key="3">
    <source>
        <dbReference type="EMBL" id="QCO10601.1"/>
    </source>
</evidence>
<dbReference type="GO" id="GO:0006044">
    <property type="term" value="P:N-acetylglucosamine metabolic process"/>
    <property type="evidence" value="ECO:0007669"/>
    <property type="project" value="TreeGrafter"/>
</dbReference>
<evidence type="ECO:0000313" key="2">
    <source>
        <dbReference type="EMBL" id="MDX5951857.1"/>
    </source>
</evidence>
<accession>A0A0P0FCJ0</accession>
<gene>
    <name evidence="3" type="ORF">D3868_16060</name>
    <name evidence="2" type="ORF">SIM66_11725</name>
</gene>
<dbReference type="EMBL" id="JAWXYC010000003">
    <property type="protein sequence ID" value="MDX5951857.1"/>
    <property type="molecule type" value="Genomic_DNA"/>
</dbReference>
<keyword evidence="3" id="KW-0614">Plasmid</keyword>
<dbReference type="InterPro" id="IPR006813">
    <property type="entry name" value="Glyco_trans_17"/>
</dbReference>
<keyword evidence="5" id="KW-1185">Reference proteome</keyword>
<evidence type="ECO:0000259" key="1">
    <source>
        <dbReference type="Pfam" id="PF18922"/>
    </source>
</evidence>
<keyword evidence="3" id="KW-0808">Transferase</keyword>
<proteinExistence type="predicted"/>
<dbReference type="RefSeq" id="WP_051140551.1">
    <property type="nucleotide sequence ID" value="NZ_CP012915.1"/>
</dbReference>
<reference evidence="3 4" key="1">
    <citation type="submission" date="2018-09" db="EMBL/GenBank/DDBJ databases">
        <title>Whole genome based analysis of evolution and adaptive divergence in Indian and Brazilian strains of Azospirillum brasilense.</title>
        <authorList>
            <person name="Singh C."/>
            <person name="Tripathi A.K."/>
        </authorList>
    </citation>
    <scope>NUCLEOTIDE SEQUENCE [LARGE SCALE GENOMIC DNA]</scope>
    <source>
        <strain evidence="3 4">MTCC4038</strain>
        <plasmid evidence="3 4">p1</plasmid>
    </source>
</reference>
<evidence type="ECO:0000313" key="5">
    <source>
        <dbReference type="Proteomes" id="UP001277471"/>
    </source>
</evidence>